<sequence>MRDRLSWCAGIKNGIVFVEPSDNLAGAYLKKAEDAMDAMHSVASPDWKISAGYYSLYFSLYAVLMKIGIRSENHTCTIEVMQRLLGDYFTSDECEVLEKARRARVETQYYVASSVSETVSGTLSKRVPRFLVKCRSVIEGLDEKQVRRLRELLRERIEEGRHHR</sequence>
<dbReference type="Gene3D" id="1.20.120.330">
    <property type="entry name" value="Nucleotidyltransferases domain 2"/>
    <property type="match status" value="1"/>
</dbReference>
<reference evidence="1" key="1">
    <citation type="submission" date="2019-05" db="EMBL/GenBank/DDBJ databases">
        <title>Methanoculleus sp. FWC-SCC1, a methanogenic archaeon isolated from deep marine cold seep.</title>
        <authorList>
            <person name="Chen Y.-W."/>
            <person name="Chen S.-C."/>
            <person name="Teng N.-H."/>
            <person name="Lai M.-C."/>
        </authorList>
    </citation>
    <scope>NUCLEOTIDE SEQUENCE</scope>
    <source>
        <strain evidence="1">FWC-SCC1</strain>
    </source>
</reference>
<keyword evidence="2" id="KW-1185">Reference proteome</keyword>
<gene>
    <name evidence="1" type="ORF">FGU65_03845</name>
</gene>
<dbReference type="EMBL" id="VCYH01000002">
    <property type="protein sequence ID" value="MDN7024031.1"/>
    <property type="molecule type" value="Genomic_DNA"/>
</dbReference>
<comment type="caution">
    <text evidence="1">The sequence shown here is derived from an EMBL/GenBank/DDBJ whole genome shotgun (WGS) entry which is preliminary data.</text>
</comment>
<evidence type="ECO:0000313" key="2">
    <source>
        <dbReference type="Proteomes" id="UP001168338"/>
    </source>
</evidence>
<evidence type="ECO:0000313" key="1">
    <source>
        <dbReference type="EMBL" id="MDN7024031.1"/>
    </source>
</evidence>
<organism evidence="1 2">
    <name type="scientific">Methanoculleus frigidifontis</name>
    <dbReference type="NCBI Taxonomy" id="2584085"/>
    <lineage>
        <taxon>Archaea</taxon>
        <taxon>Methanobacteriati</taxon>
        <taxon>Methanobacteriota</taxon>
        <taxon>Stenosarchaea group</taxon>
        <taxon>Methanomicrobia</taxon>
        <taxon>Methanomicrobiales</taxon>
        <taxon>Methanomicrobiaceae</taxon>
        <taxon>Methanoculleus</taxon>
    </lineage>
</organism>
<dbReference type="RefSeq" id="WP_301663115.1">
    <property type="nucleotide sequence ID" value="NZ_VCYH01000002.1"/>
</dbReference>
<proteinExistence type="predicted"/>
<accession>A0ABT8M7Y8</accession>
<protein>
    <recommendedName>
        <fullName evidence="3">HEPN domain-containing protein</fullName>
    </recommendedName>
</protein>
<evidence type="ECO:0008006" key="3">
    <source>
        <dbReference type="Google" id="ProtNLM"/>
    </source>
</evidence>
<name>A0ABT8M7Y8_9EURY</name>
<dbReference type="Proteomes" id="UP001168338">
    <property type="component" value="Unassembled WGS sequence"/>
</dbReference>